<protein>
    <recommendedName>
        <fullName evidence="6">Carboxypeptidase</fullName>
        <ecNumber evidence="6">3.4.16.-</ecNumber>
    </recommendedName>
</protein>
<dbReference type="InterPro" id="IPR029058">
    <property type="entry name" value="AB_hydrolase_fold"/>
</dbReference>
<reference evidence="8" key="1">
    <citation type="journal article" date="2013" name="New Phytol.">
        <title>Comparative genomic and transcriptomic analyses reveal the hemibiotrophic stage shift of Colletotrichum fungi.</title>
        <authorList>
            <person name="Gan P."/>
            <person name="Ikeda K."/>
            <person name="Irieda H."/>
            <person name="Narusaka M."/>
            <person name="O'Connell R.J."/>
            <person name="Narusaka Y."/>
            <person name="Takano Y."/>
            <person name="Kubo Y."/>
            <person name="Shirasu K."/>
        </authorList>
    </citation>
    <scope>NUCLEOTIDE SEQUENCE [LARGE SCALE GENOMIC DNA]</scope>
    <source>
        <strain evidence="8">104-T / ATCC 96160 / CBS 514.97 / LARS 414 / MAFF 240422</strain>
    </source>
</reference>
<dbReference type="EC" id="3.4.16.-" evidence="6"/>
<evidence type="ECO:0000313" key="7">
    <source>
        <dbReference type="EMBL" id="TDZ19813.1"/>
    </source>
</evidence>
<keyword evidence="8" id="KW-1185">Reference proteome</keyword>
<dbReference type="PROSITE" id="PS00131">
    <property type="entry name" value="CARBOXYPEPT_SER_SER"/>
    <property type="match status" value="1"/>
</dbReference>
<dbReference type="InterPro" id="IPR018202">
    <property type="entry name" value="Ser_caboxypep_ser_AS"/>
</dbReference>
<keyword evidence="2 6" id="KW-0121">Carboxypeptidase</keyword>
<dbReference type="InterPro" id="IPR001563">
    <property type="entry name" value="Peptidase_S10"/>
</dbReference>
<dbReference type="EMBL" id="AMCV02000018">
    <property type="protein sequence ID" value="TDZ19813.1"/>
    <property type="molecule type" value="Genomic_DNA"/>
</dbReference>
<dbReference type="Gene3D" id="3.40.50.1820">
    <property type="entry name" value="alpha/beta hydrolase"/>
    <property type="match status" value="1"/>
</dbReference>
<proteinExistence type="inferred from homology"/>
<keyword evidence="6" id="KW-0732">Signal</keyword>
<evidence type="ECO:0000256" key="4">
    <source>
        <dbReference type="ARBA" id="ARBA00022801"/>
    </source>
</evidence>
<dbReference type="PANTHER" id="PTHR11802:SF432">
    <property type="entry name" value="Y, PUTATIVE-RELATED"/>
    <property type="match status" value="1"/>
</dbReference>
<evidence type="ECO:0000256" key="1">
    <source>
        <dbReference type="ARBA" id="ARBA00009431"/>
    </source>
</evidence>
<sequence>MTRFAALALSGVALLSSFASAMVSVRDVKTPDFTTLSVPEHPHHAIRIKEQSEDICAAGSRQWTGWLDTGGKHLFFWYFESLSDPENDPLSLWMTGGPGGSGLVGMLLELGPCLINKDGSGTYHNNFAWNSNTSMIFIDQPAGTGLSYFDDNVTPPATSASAAEDMNIFLRIFYQAFPHLAELPFHIVGESYGGHYIPTLAAEIVSYNTQTPPPAFTVPLSSIMIGNGFVSPADTDWGYYDTLCTTKPGVEKPVFNETRCALIADALPRCAYLQEACYKYPDPVICEAATAFCYERIDALYYSEVKQGGRNPFDITAPCDSEAICYAEGDGIETYVNSERVWKALEVPEEVARNYTVISFDVNRKFSLAGDVFLTTEREVKYVLEQGVDVLIYNGELDLACNTAGNVRWAERLAWRGQVEFGSKGFEVWYARKGRDVVRAGRWKEVKKQVEGGKQARFAFVTVEGSGHMVPFDQPEAGLEMVRKWFFGGFGDEKVVEVDKVSGGGQWSLEL</sequence>
<evidence type="ECO:0000256" key="2">
    <source>
        <dbReference type="ARBA" id="ARBA00022645"/>
    </source>
</evidence>
<dbReference type="GO" id="GO:0000324">
    <property type="term" value="C:fungal-type vacuole"/>
    <property type="evidence" value="ECO:0007669"/>
    <property type="project" value="TreeGrafter"/>
</dbReference>
<dbReference type="PROSITE" id="PS00560">
    <property type="entry name" value="CARBOXYPEPT_SER_HIS"/>
    <property type="match status" value="1"/>
</dbReference>
<dbReference type="GO" id="GO:0006508">
    <property type="term" value="P:proteolysis"/>
    <property type="evidence" value="ECO:0007669"/>
    <property type="project" value="UniProtKB-KW"/>
</dbReference>
<dbReference type="Gene3D" id="1.10.287.410">
    <property type="match status" value="1"/>
</dbReference>
<feature type="signal peptide" evidence="6">
    <location>
        <begin position="1"/>
        <end position="21"/>
    </location>
</feature>
<dbReference type="Proteomes" id="UP000014480">
    <property type="component" value="Unassembled WGS sequence"/>
</dbReference>
<organism evidence="7 8">
    <name type="scientific">Colletotrichum orbiculare (strain 104-T / ATCC 96160 / CBS 514.97 / LARS 414 / MAFF 240422)</name>
    <name type="common">Cucumber anthracnose fungus</name>
    <name type="synonym">Colletotrichum lagenarium</name>
    <dbReference type="NCBI Taxonomy" id="1213857"/>
    <lineage>
        <taxon>Eukaryota</taxon>
        <taxon>Fungi</taxon>
        <taxon>Dikarya</taxon>
        <taxon>Ascomycota</taxon>
        <taxon>Pezizomycotina</taxon>
        <taxon>Sordariomycetes</taxon>
        <taxon>Hypocreomycetidae</taxon>
        <taxon>Glomerellales</taxon>
        <taxon>Glomerellaceae</taxon>
        <taxon>Colletotrichum</taxon>
        <taxon>Colletotrichum orbiculare species complex</taxon>
    </lineage>
</organism>
<dbReference type="Pfam" id="PF00450">
    <property type="entry name" value="Peptidase_S10"/>
    <property type="match status" value="1"/>
</dbReference>
<keyword evidence="3 6" id="KW-0645">Protease</keyword>
<comment type="similarity">
    <text evidence="1 6">Belongs to the peptidase S10 family.</text>
</comment>
<evidence type="ECO:0000256" key="5">
    <source>
        <dbReference type="ARBA" id="ARBA00023180"/>
    </source>
</evidence>
<accession>A0A484FPD1</accession>
<feature type="chain" id="PRO_5019612987" description="Carboxypeptidase" evidence="6">
    <location>
        <begin position="22"/>
        <end position="511"/>
    </location>
</feature>
<dbReference type="InterPro" id="IPR033124">
    <property type="entry name" value="Ser_caboxypep_his_AS"/>
</dbReference>
<evidence type="ECO:0000313" key="8">
    <source>
        <dbReference type="Proteomes" id="UP000014480"/>
    </source>
</evidence>
<dbReference type="GO" id="GO:0004185">
    <property type="term" value="F:serine-type carboxypeptidase activity"/>
    <property type="evidence" value="ECO:0007669"/>
    <property type="project" value="UniProtKB-UniRule"/>
</dbReference>
<evidence type="ECO:0000256" key="3">
    <source>
        <dbReference type="ARBA" id="ARBA00022670"/>
    </source>
</evidence>
<keyword evidence="5" id="KW-0325">Glycoprotein</keyword>
<dbReference type="PANTHER" id="PTHR11802">
    <property type="entry name" value="SERINE PROTEASE FAMILY S10 SERINE CARBOXYPEPTIDASE"/>
    <property type="match status" value="1"/>
</dbReference>
<dbReference type="STRING" id="1213857.A0A484FPD1"/>
<dbReference type="PRINTS" id="PR00724">
    <property type="entry name" value="CRBOXYPTASEC"/>
</dbReference>
<keyword evidence="4 6" id="KW-0378">Hydrolase</keyword>
<comment type="caution">
    <text evidence="7">The sequence shown here is derived from an EMBL/GenBank/DDBJ whole genome shotgun (WGS) entry which is preliminary data.</text>
</comment>
<dbReference type="AlphaFoldDB" id="A0A484FPD1"/>
<name>A0A484FPD1_COLOR</name>
<dbReference type="SUPFAM" id="SSF53474">
    <property type="entry name" value="alpha/beta-Hydrolases"/>
    <property type="match status" value="1"/>
</dbReference>
<reference evidence="8" key="2">
    <citation type="journal article" date="2019" name="Mol. Plant Microbe Interact.">
        <title>Genome sequence resources for four phytopathogenic fungi from the Colletotrichum orbiculare species complex.</title>
        <authorList>
            <person name="Gan P."/>
            <person name="Tsushima A."/>
            <person name="Narusaka M."/>
            <person name="Narusaka Y."/>
            <person name="Takano Y."/>
            <person name="Kubo Y."/>
            <person name="Shirasu K."/>
        </authorList>
    </citation>
    <scope>GENOME REANNOTATION</scope>
    <source>
        <strain evidence="8">104-T / ATCC 96160 / CBS 514.97 / LARS 414 / MAFF 240422</strain>
    </source>
</reference>
<dbReference type="OrthoDB" id="443318at2759"/>
<evidence type="ECO:0000256" key="6">
    <source>
        <dbReference type="RuleBase" id="RU361156"/>
    </source>
</evidence>
<gene>
    <name evidence="7" type="ORF">Cob_v006875</name>
</gene>